<feature type="compositionally biased region" description="Polar residues" evidence="8">
    <location>
        <begin position="583"/>
        <end position="593"/>
    </location>
</feature>
<accession>A0AAN7YCC1</accession>
<feature type="compositionally biased region" description="Polar residues" evidence="8">
    <location>
        <begin position="446"/>
        <end position="460"/>
    </location>
</feature>
<dbReference type="PROSITE" id="PS51821">
    <property type="entry name" value="VELVET"/>
    <property type="match status" value="1"/>
</dbReference>
<evidence type="ECO:0000256" key="7">
    <source>
        <dbReference type="ARBA" id="ARBA00038005"/>
    </source>
</evidence>
<evidence type="ECO:0000256" key="5">
    <source>
        <dbReference type="ARBA" id="ARBA00023163"/>
    </source>
</evidence>
<dbReference type="PANTHER" id="PTHR33572">
    <property type="entry name" value="SPORE DEVELOPMENT REGULATOR VOSA"/>
    <property type="match status" value="1"/>
</dbReference>
<feature type="domain" description="Velvet" evidence="9">
    <location>
        <begin position="116"/>
        <end position="302"/>
    </location>
</feature>
<dbReference type="PANTHER" id="PTHR33572:SF14">
    <property type="entry name" value="DEVELOPMENTAL AND SECONDARY METABOLISM REGULATOR VEA"/>
    <property type="match status" value="1"/>
</dbReference>
<gene>
    <name evidence="10" type="ORF">LTR05_002598</name>
</gene>
<comment type="caution">
    <text evidence="10">The sequence shown here is derived from an EMBL/GenBank/DDBJ whole genome shotgun (WGS) entry which is preliminary data.</text>
</comment>
<keyword evidence="4" id="KW-0805">Transcription regulation</keyword>
<evidence type="ECO:0000256" key="6">
    <source>
        <dbReference type="ARBA" id="ARBA00023242"/>
    </source>
</evidence>
<keyword evidence="3" id="KW-0963">Cytoplasm</keyword>
<feature type="compositionally biased region" description="Low complexity" evidence="8">
    <location>
        <begin position="429"/>
        <end position="441"/>
    </location>
</feature>
<dbReference type="AlphaFoldDB" id="A0AAN7YCC1"/>
<evidence type="ECO:0000256" key="2">
    <source>
        <dbReference type="ARBA" id="ARBA00004496"/>
    </source>
</evidence>
<evidence type="ECO:0000256" key="8">
    <source>
        <dbReference type="SAM" id="MobiDB-lite"/>
    </source>
</evidence>
<keyword evidence="5" id="KW-0804">Transcription</keyword>
<feature type="region of interest" description="Disordered" evidence="8">
    <location>
        <begin position="416"/>
        <end position="529"/>
    </location>
</feature>
<feature type="region of interest" description="Disordered" evidence="8">
    <location>
        <begin position="1"/>
        <end position="43"/>
    </location>
</feature>
<evidence type="ECO:0000259" key="9">
    <source>
        <dbReference type="PROSITE" id="PS51821"/>
    </source>
</evidence>
<evidence type="ECO:0000256" key="1">
    <source>
        <dbReference type="ARBA" id="ARBA00004123"/>
    </source>
</evidence>
<protein>
    <recommendedName>
        <fullName evidence="9">Velvet domain-containing protein</fullName>
    </recommendedName>
</protein>
<dbReference type="InterPro" id="IPR037525">
    <property type="entry name" value="Velvet_dom"/>
</dbReference>
<feature type="region of interest" description="Disordered" evidence="8">
    <location>
        <begin position="306"/>
        <end position="342"/>
    </location>
</feature>
<dbReference type="GO" id="GO:0005737">
    <property type="term" value="C:cytoplasm"/>
    <property type="evidence" value="ECO:0007669"/>
    <property type="project" value="UniProtKB-SubCell"/>
</dbReference>
<feature type="compositionally biased region" description="Basic and acidic residues" evidence="8">
    <location>
        <begin position="1"/>
        <end position="11"/>
    </location>
</feature>
<proteinExistence type="inferred from homology"/>
<dbReference type="Gene3D" id="2.60.40.3960">
    <property type="entry name" value="Velvet domain"/>
    <property type="match status" value="1"/>
</dbReference>
<dbReference type="InterPro" id="IPR021740">
    <property type="entry name" value="Velvet"/>
</dbReference>
<keyword evidence="11" id="KW-1185">Reference proteome</keyword>
<feature type="compositionally biased region" description="Basic and acidic residues" evidence="8">
    <location>
        <begin position="310"/>
        <end position="334"/>
    </location>
</feature>
<dbReference type="Pfam" id="PF11754">
    <property type="entry name" value="Velvet"/>
    <property type="match status" value="2"/>
</dbReference>
<feature type="region of interest" description="Disordered" evidence="8">
    <location>
        <begin position="364"/>
        <end position="386"/>
    </location>
</feature>
<dbReference type="EMBL" id="JAVRRJ010000002">
    <property type="protein sequence ID" value="KAK5088380.1"/>
    <property type="molecule type" value="Genomic_DNA"/>
</dbReference>
<comment type="subcellular location">
    <subcellularLocation>
        <location evidence="2">Cytoplasm</location>
    </subcellularLocation>
    <subcellularLocation>
        <location evidence="1">Nucleus</location>
    </subcellularLocation>
</comment>
<comment type="similarity">
    <text evidence="7">Belongs to the velvet family. VeA subfamily.</text>
</comment>
<dbReference type="InterPro" id="IPR038491">
    <property type="entry name" value="Velvet_dom_sf"/>
</dbReference>
<evidence type="ECO:0000313" key="11">
    <source>
        <dbReference type="Proteomes" id="UP001309876"/>
    </source>
</evidence>
<evidence type="ECO:0000256" key="4">
    <source>
        <dbReference type="ARBA" id="ARBA00023015"/>
    </source>
</evidence>
<feature type="compositionally biased region" description="Polar residues" evidence="8">
    <location>
        <begin position="368"/>
        <end position="386"/>
    </location>
</feature>
<feature type="compositionally biased region" description="Acidic residues" evidence="8">
    <location>
        <begin position="551"/>
        <end position="561"/>
    </location>
</feature>
<organism evidence="10 11">
    <name type="scientific">Lithohypha guttulata</name>
    <dbReference type="NCBI Taxonomy" id="1690604"/>
    <lineage>
        <taxon>Eukaryota</taxon>
        <taxon>Fungi</taxon>
        <taxon>Dikarya</taxon>
        <taxon>Ascomycota</taxon>
        <taxon>Pezizomycotina</taxon>
        <taxon>Eurotiomycetes</taxon>
        <taxon>Chaetothyriomycetidae</taxon>
        <taxon>Chaetothyriales</taxon>
        <taxon>Trichomeriaceae</taxon>
        <taxon>Lithohypha</taxon>
    </lineage>
</organism>
<dbReference type="Proteomes" id="UP001309876">
    <property type="component" value="Unassembled WGS sequence"/>
</dbReference>
<feature type="compositionally biased region" description="Basic and acidic residues" evidence="8">
    <location>
        <begin position="502"/>
        <end position="515"/>
    </location>
</feature>
<name>A0AAN7YCC1_9EURO</name>
<keyword evidence="6" id="KW-0539">Nucleus</keyword>
<sequence length="593" mass="64763">MASNRSEDRGRRQSLAYHTKQSDHSVRLAPLIAPKSKSNDKLPSLEELGLSDELLASARGVCPSPAENVGTQDLVLNDKVLREYKLQYGKGWKLFVMQAPPRNEKRAIFTRRTIGGRDLVYRLDVAQEPKQARACGNGNKSSADRRPVDPPPVVKMTILHGDIDITGHYDADFMLFATLEFSRPIANGNILATNHCPVLAGNPCVGASYLSKPSNAAYFIFSDLAVRHEGFYRLKFTLLEGPKNHADFDLDASLGVGQGMFTRTAVYTPPFQVWSAKKFPGLELSTDLSQVLADQGCRVRIRRDVRQRRARADTTSKKDDEQRALRAISHDRNASTDSPDYWARPMALSSANTRRPSMDSQYALGNAHSRQQSVAQSALPSPSTAEMTQYMPRPYEAPTPTASLAAETGDMWQHQSHNAYNMPPLHRTSSSMQGPQQAMAAPAPPYTTSGRHGSASSNPSDMMAGLPSISALIHPPKQPRLEHGAYDGIVSPKTGKRTLRQPSDERGASLKDRARPNLQPTSLRSPYSVYGGIQSHSVPMTGANDIIEAGEGSDDGDESDGSDGLLNTTTFYRRAGGGKSYVPNMQTSSSHAC</sequence>
<evidence type="ECO:0000256" key="3">
    <source>
        <dbReference type="ARBA" id="ARBA00022490"/>
    </source>
</evidence>
<dbReference type="GO" id="GO:0005634">
    <property type="term" value="C:nucleus"/>
    <property type="evidence" value="ECO:0007669"/>
    <property type="project" value="UniProtKB-SubCell"/>
</dbReference>
<feature type="region of interest" description="Disordered" evidence="8">
    <location>
        <begin position="545"/>
        <end position="593"/>
    </location>
</feature>
<evidence type="ECO:0000313" key="10">
    <source>
        <dbReference type="EMBL" id="KAK5088380.1"/>
    </source>
</evidence>
<reference evidence="10 11" key="1">
    <citation type="submission" date="2023-08" db="EMBL/GenBank/DDBJ databases">
        <title>Black Yeasts Isolated from many extreme environments.</title>
        <authorList>
            <person name="Coleine C."/>
            <person name="Stajich J.E."/>
            <person name="Selbmann L."/>
        </authorList>
    </citation>
    <scope>NUCLEOTIDE SEQUENCE [LARGE SCALE GENOMIC DNA]</scope>
    <source>
        <strain evidence="10 11">CCFEE 5910</strain>
    </source>
</reference>